<sequence length="604" mass="69037">MMLVITKFQLKQMHFKRKSFVALLYLIMSLASLKLCASIHPDIETKTMVTEFSQIAADYEKSLFDYSPELGLFWGKLDVDQDRFTNYSSDATEKWQQQEDHFLNALSQLDAKALENTPVYSTYLLFKETLENKKASRICKEELWDVNPAWGWHVKMAIVAEKQPVGTVETRHLALKRWQTFAQVVDDQIANLKQGLALGYTAPKPAIERVLAQLKIMLNSPVEDSPFFAFAERDGNPVFKQEMASIIGTVINPSLMKYIDYLENEYLPSARKEIGVSALPAGNQCYQTKIKQETTLSKTPEEIHQFGLQYVQKLSQEIGDIGLKKYGTSDVATVFQRAQNDPQNYFSSEKELLDYNFAALEKAKSQLPYWFDIVPKTEGTIKPYPEYRAKTGASGEYHPPSEDGTEPGVFYINTFEPQKRNRIDQEATLFHELIPGHHFQIALTYENKGLPSLNKYLWNSGYGEGWALYVERLADEMGLYEDDISKLGMLSNEILRAARLVVDTGIHTMGWSREKAIHFLVSHTSLSKAIIEAEVDRYIMLPAQATSYMLGKTEIENLRDLAKKQLKDRFDIRAFHNQVLKNGSVSLPVLKILIENWLREQLSS</sequence>
<dbReference type="Proteomes" id="UP000054908">
    <property type="component" value="Unassembled WGS sequence"/>
</dbReference>
<gene>
    <name evidence="1" type="ORF">Lmac_2366</name>
</gene>
<dbReference type="Pfam" id="PF05960">
    <property type="entry name" value="DUF885"/>
    <property type="match status" value="1"/>
</dbReference>
<dbReference type="PATRIC" id="fig|466.6.peg.2512"/>
<dbReference type="STRING" id="466.Lmac_2366"/>
<dbReference type="EMBL" id="LNYL01000048">
    <property type="protein sequence ID" value="KTD24829.1"/>
    <property type="molecule type" value="Genomic_DNA"/>
</dbReference>
<dbReference type="InterPro" id="IPR010281">
    <property type="entry name" value="DUF885"/>
</dbReference>
<organism evidence="1 2">
    <name type="scientific">Legionella maceachernii</name>
    <dbReference type="NCBI Taxonomy" id="466"/>
    <lineage>
        <taxon>Bacteria</taxon>
        <taxon>Pseudomonadati</taxon>
        <taxon>Pseudomonadota</taxon>
        <taxon>Gammaproteobacteria</taxon>
        <taxon>Legionellales</taxon>
        <taxon>Legionellaceae</taxon>
        <taxon>Legionella</taxon>
    </lineage>
</organism>
<protein>
    <submittedName>
        <fullName evidence="1">Secreted protein</fullName>
    </submittedName>
</protein>
<keyword evidence="2" id="KW-1185">Reference proteome</keyword>
<reference evidence="1 2" key="1">
    <citation type="submission" date="2015-11" db="EMBL/GenBank/DDBJ databases">
        <title>Genomic analysis of 38 Legionella species identifies large and diverse effector repertoires.</title>
        <authorList>
            <person name="Burstein D."/>
            <person name="Amaro F."/>
            <person name="Zusman T."/>
            <person name="Lifshitz Z."/>
            <person name="Cohen O."/>
            <person name="Gilbert J.A."/>
            <person name="Pupko T."/>
            <person name="Shuman H.A."/>
            <person name="Segal G."/>
        </authorList>
    </citation>
    <scope>NUCLEOTIDE SEQUENCE [LARGE SCALE GENOMIC DNA]</scope>
    <source>
        <strain evidence="1 2">PX-1-G2-E2</strain>
    </source>
</reference>
<dbReference type="PANTHER" id="PTHR33361">
    <property type="entry name" value="GLR0591 PROTEIN"/>
    <property type="match status" value="1"/>
</dbReference>
<name>A0A0W0VXV9_9GAMM</name>
<evidence type="ECO:0000313" key="1">
    <source>
        <dbReference type="EMBL" id="KTD24829.1"/>
    </source>
</evidence>
<dbReference type="AlphaFoldDB" id="A0A0W0VXV9"/>
<proteinExistence type="predicted"/>
<evidence type="ECO:0000313" key="2">
    <source>
        <dbReference type="Proteomes" id="UP000054908"/>
    </source>
</evidence>
<accession>A0A0W0VXV9</accession>
<dbReference type="PANTHER" id="PTHR33361:SF2">
    <property type="entry name" value="DUF885 DOMAIN-CONTAINING PROTEIN"/>
    <property type="match status" value="1"/>
</dbReference>
<comment type="caution">
    <text evidence="1">The sequence shown here is derived from an EMBL/GenBank/DDBJ whole genome shotgun (WGS) entry which is preliminary data.</text>
</comment>